<feature type="region of interest" description="Disordered" evidence="3">
    <location>
        <begin position="904"/>
        <end position="942"/>
    </location>
</feature>
<sequence length="942" mass="109211">MSSPSKPDDAGDETVSMTELENSFARVIQELVNDKSLEKFRVEYEKLHEALIASHEHNEALVKRASELNADILKNSKQIANIISITQQDQKTIGTLRSEFEKAWNIIDVSSEKEQKSRMIIVNLKIEIENLSKLVALERTQEKIIDNTPMQDVQDDITKIKAEIQKNSDLLTQLRNDIDNTKIETSSMIKSTKEIAPEIEDSEKEIYEGKQSVVDLGEEITKIQNDTTEFQKVIKQQMDETERLKNEIQTKKQNINEMKKLKVRLADDYKNDEADRTYQIVGLRKTQKMLEAAQQKTNETLKIKERLEKEIIEKEEMKRSLPEQIVVLDKELEDLRHDDAELKRYKKELSQTKAEYRKAVLDNQQIMTNALVEINRSQLDIRKKRLDTDAADKSVRELQNKIGTEVSSNQYVEALSRSVQGDIVSQKAAIMENSSVADNIQKDINENINQTRENNHNIISVNQVIESNLQKVDELNLKLNDIQNETHQISTLKVAVHNNYVTLKRQVINEEKANDAIRSEFNTIKAQAFQLKEEIRKLDDQGAREHLVYLNLQNELESMNEEKEQLEKVTEEQYKKVKELEEEIENKIHIVGQGDIDVSVLKTTNDKISSDIRMIKNGIAQNLLEIQEQHSKITSMTNVLNQCKNSFEEIIDKIEESKETLQKALVRRDKLNYKLKTCKALQEEYKRLFKELIYYQGLSVAIEQELSSPITVNKWVFLEHTDPEKANLLRFKYKLIDEITAAVNKCNKLRITEKNTRDKLTKAETTLRRLHCNQYLDQINELNQTLNEKQKELDNLEIKFENKSPDVLKKQAEIDTIRDELRSEKMERNVIKKLLLTARASTANNRERFRPYKRRHRGDSVFGGGGFALPLNNSEALPLVKAPPQNNNRVIQSARKENYNLPRLNLKTATDSKRASAEEYQYAVRPPSSKPLVPRSSRRKKE</sequence>
<gene>
    <name evidence="4" type="ORF">TVAG_392030</name>
</gene>
<protein>
    <submittedName>
        <fullName evidence="4">Uncharacterized protein</fullName>
    </submittedName>
</protein>
<feature type="coiled-coil region" evidence="2">
    <location>
        <begin position="521"/>
        <end position="587"/>
    </location>
</feature>
<dbReference type="PANTHER" id="PTHR32083">
    <property type="entry name" value="CILIA AND FLAGELLA-ASSOCIATED PROTEIN 58-RELATED"/>
    <property type="match status" value="1"/>
</dbReference>
<evidence type="ECO:0000313" key="4">
    <source>
        <dbReference type="EMBL" id="EAY15086.1"/>
    </source>
</evidence>
<evidence type="ECO:0000313" key="5">
    <source>
        <dbReference type="Proteomes" id="UP000001542"/>
    </source>
</evidence>
<dbReference type="AlphaFoldDB" id="A2DWQ4"/>
<dbReference type="VEuPathDB" id="TrichDB:TVAGG3_0839990"/>
<proteinExistence type="predicted"/>
<dbReference type="Proteomes" id="UP000001542">
    <property type="component" value="Unassembled WGS sequence"/>
</dbReference>
<dbReference type="RefSeq" id="XP_001327309.1">
    <property type="nucleotide sequence ID" value="XM_001327274.1"/>
</dbReference>
<feature type="coiled-coil region" evidence="2">
    <location>
        <begin position="772"/>
        <end position="799"/>
    </location>
</feature>
<name>A2DWQ4_TRIV3</name>
<evidence type="ECO:0000256" key="1">
    <source>
        <dbReference type="ARBA" id="ARBA00023054"/>
    </source>
</evidence>
<dbReference type="SMR" id="A2DWQ4"/>
<dbReference type="InParanoid" id="A2DWQ4"/>
<feature type="coiled-coil region" evidence="2">
    <location>
        <begin position="234"/>
        <end position="362"/>
    </location>
</feature>
<accession>A2DWQ4</accession>
<evidence type="ECO:0000256" key="3">
    <source>
        <dbReference type="SAM" id="MobiDB-lite"/>
    </source>
</evidence>
<reference evidence="4" key="1">
    <citation type="submission" date="2006-10" db="EMBL/GenBank/DDBJ databases">
        <authorList>
            <person name="Amadeo P."/>
            <person name="Zhao Q."/>
            <person name="Wortman J."/>
            <person name="Fraser-Liggett C."/>
            <person name="Carlton J."/>
        </authorList>
    </citation>
    <scope>NUCLEOTIDE SEQUENCE</scope>
    <source>
        <strain evidence="4">G3</strain>
    </source>
</reference>
<dbReference type="OrthoDB" id="264785at2759"/>
<dbReference type="STRING" id="5722.A2DWQ4"/>
<organism evidence="4 5">
    <name type="scientific">Trichomonas vaginalis (strain ATCC PRA-98 / G3)</name>
    <dbReference type="NCBI Taxonomy" id="412133"/>
    <lineage>
        <taxon>Eukaryota</taxon>
        <taxon>Metamonada</taxon>
        <taxon>Parabasalia</taxon>
        <taxon>Trichomonadida</taxon>
        <taxon>Trichomonadidae</taxon>
        <taxon>Trichomonas</taxon>
    </lineage>
</organism>
<dbReference type="EMBL" id="DS113260">
    <property type="protein sequence ID" value="EAY15086.1"/>
    <property type="molecule type" value="Genomic_DNA"/>
</dbReference>
<reference evidence="4" key="2">
    <citation type="journal article" date="2007" name="Science">
        <title>Draft genome sequence of the sexually transmitted pathogen Trichomonas vaginalis.</title>
        <authorList>
            <person name="Carlton J.M."/>
            <person name="Hirt R.P."/>
            <person name="Silva J.C."/>
            <person name="Delcher A.L."/>
            <person name="Schatz M."/>
            <person name="Zhao Q."/>
            <person name="Wortman J.R."/>
            <person name="Bidwell S.L."/>
            <person name="Alsmark U.C.M."/>
            <person name="Besteiro S."/>
            <person name="Sicheritz-Ponten T."/>
            <person name="Noel C.J."/>
            <person name="Dacks J.B."/>
            <person name="Foster P.G."/>
            <person name="Simillion C."/>
            <person name="Van de Peer Y."/>
            <person name="Miranda-Saavedra D."/>
            <person name="Barton G.J."/>
            <person name="Westrop G.D."/>
            <person name="Mueller S."/>
            <person name="Dessi D."/>
            <person name="Fiori P.L."/>
            <person name="Ren Q."/>
            <person name="Paulsen I."/>
            <person name="Zhang H."/>
            <person name="Bastida-Corcuera F.D."/>
            <person name="Simoes-Barbosa A."/>
            <person name="Brown M.T."/>
            <person name="Hayes R.D."/>
            <person name="Mukherjee M."/>
            <person name="Okumura C.Y."/>
            <person name="Schneider R."/>
            <person name="Smith A.J."/>
            <person name="Vanacova S."/>
            <person name="Villalvazo M."/>
            <person name="Haas B.J."/>
            <person name="Pertea M."/>
            <person name="Feldblyum T.V."/>
            <person name="Utterback T.R."/>
            <person name="Shu C.L."/>
            <person name="Osoegawa K."/>
            <person name="de Jong P.J."/>
            <person name="Hrdy I."/>
            <person name="Horvathova L."/>
            <person name="Zubacova Z."/>
            <person name="Dolezal P."/>
            <person name="Malik S.B."/>
            <person name="Logsdon J.M. Jr."/>
            <person name="Henze K."/>
            <person name="Gupta A."/>
            <person name="Wang C.C."/>
            <person name="Dunne R.L."/>
            <person name="Upcroft J.A."/>
            <person name="Upcroft P."/>
            <person name="White O."/>
            <person name="Salzberg S.L."/>
            <person name="Tang P."/>
            <person name="Chiu C.-H."/>
            <person name="Lee Y.-S."/>
            <person name="Embley T.M."/>
            <person name="Coombs G.H."/>
            <person name="Mottram J.C."/>
            <person name="Tachezy J."/>
            <person name="Fraser-Liggett C.M."/>
            <person name="Johnson P.J."/>
        </authorList>
    </citation>
    <scope>NUCLEOTIDE SEQUENCE [LARGE SCALE GENOMIC DNA]</scope>
    <source>
        <strain evidence="4">G3</strain>
    </source>
</reference>
<evidence type="ECO:0000256" key="2">
    <source>
        <dbReference type="SAM" id="Coils"/>
    </source>
</evidence>
<dbReference type="PANTHER" id="PTHR32083:SF0">
    <property type="entry name" value="CILIA AND FLAGELLA-ASSOCIATED PROTEIN 58"/>
    <property type="match status" value="1"/>
</dbReference>
<keyword evidence="5" id="KW-1185">Reference proteome</keyword>
<dbReference type="VEuPathDB" id="TrichDB:TVAG_392030"/>
<dbReference type="KEGG" id="tva:4773095"/>
<keyword evidence="1 2" id="KW-0175">Coiled coil</keyword>
<dbReference type="GO" id="GO:0005856">
    <property type="term" value="C:cytoskeleton"/>
    <property type="evidence" value="ECO:0000318"/>
    <property type="project" value="GO_Central"/>
</dbReference>